<name>A0A9D4LS38_DREPO</name>
<reference evidence="2" key="2">
    <citation type="submission" date="2020-11" db="EMBL/GenBank/DDBJ databases">
        <authorList>
            <person name="McCartney M.A."/>
            <person name="Auch B."/>
            <person name="Kono T."/>
            <person name="Mallez S."/>
            <person name="Becker A."/>
            <person name="Gohl D.M."/>
            <person name="Silverstein K.A.T."/>
            <person name="Koren S."/>
            <person name="Bechman K.B."/>
            <person name="Herman A."/>
            <person name="Abrahante J.E."/>
            <person name="Garbe J."/>
        </authorList>
    </citation>
    <scope>NUCLEOTIDE SEQUENCE</scope>
    <source>
        <strain evidence="2">Duluth1</strain>
        <tissue evidence="2">Whole animal</tissue>
    </source>
</reference>
<dbReference type="AlphaFoldDB" id="A0A9D4LS38"/>
<reference evidence="2" key="1">
    <citation type="journal article" date="2019" name="bioRxiv">
        <title>The Genome of the Zebra Mussel, Dreissena polymorpha: A Resource for Invasive Species Research.</title>
        <authorList>
            <person name="McCartney M.A."/>
            <person name="Auch B."/>
            <person name="Kono T."/>
            <person name="Mallez S."/>
            <person name="Zhang Y."/>
            <person name="Obille A."/>
            <person name="Becker A."/>
            <person name="Abrahante J.E."/>
            <person name="Garbe J."/>
            <person name="Badalamenti J.P."/>
            <person name="Herman A."/>
            <person name="Mangelson H."/>
            <person name="Liachko I."/>
            <person name="Sullivan S."/>
            <person name="Sone E.D."/>
            <person name="Koren S."/>
            <person name="Silverstein K.A.T."/>
            <person name="Beckman K.B."/>
            <person name="Gohl D.M."/>
        </authorList>
    </citation>
    <scope>NUCLEOTIDE SEQUENCE</scope>
    <source>
        <strain evidence="2">Duluth1</strain>
        <tissue evidence="2">Whole animal</tissue>
    </source>
</reference>
<comment type="caution">
    <text evidence="2">The sequence shown here is derived from an EMBL/GenBank/DDBJ whole genome shotgun (WGS) entry which is preliminary data.</text>
</comment>
<keyword evidence="3" id="KW-1185">Reference proteome</keyword>
<evidence type="ECO:0000313" key="3">
    <source>
        <dbReference type="Proteomes" id="UP000828390"/>
    </source>
</evidence>
<feature type="region of interest" description="Disordered" evidence="1">
    <location>
        <begin position="1"/>
        <end position="36"/>
    </location>
</feature>
<sequence length="82" mass="9580">MLWFKRSKTGATFSTKATRERSPAGRKRKERQIQQRACKCYKSDHTRRYEEGYQTFEARKSSGPCKFTNGLTNTSAIQPSRR</sequence>
<protein>
    <submittedName>
        <fullName evidence="2">Uncharacterized protein</fullName>
    </submittedName>
</protein>
<accession>A0A9D4LS38</accession>
<evidence type="ECO:0000313" key="2">
    <source>
        <dbReference type="EMBL" id="KAH3863031.1"/>
    </source>
</evidence>
<gene>
    <name evidence="2" type="ORF">DPMN_026007</name>
</gene>
<dbReference type="EMBL" id="JAIWYP010000002">
    <property type="protein sequence ID" value="KAH3863031.1"/>
    <property type="molecule type" value="Genomic_DNA"/>
</dbReference>
<proteinExistence type="predicted"/>
<dbReference type="Proteomes" id="UP000828390">
    <property type="component" value="Unassembled WGS sequence"/>
</dbReference>
<evidence type="ECO:0000256" key="1">
    <source>
        <dbReference type="SAM" id="MobiDB-lite"/>
    </source>
</evidence>
<organism evidence="2 3">
    <name type="scientific">Dreissena polymorpha</name>
    <name type="common">Zebra mussel</name>
    <name type="synonym">Mytilus polymorpha</name>
    <dbReference type="NCBI Taxonomy" id="45954"/>
    <lineage>
        <taxon>Eukaryota</taxon>
        <taxon>Metazoa</taxon>
        <taxon>Spiralia</taxon>
        <taxon>Lophotrochozoa</taxon>
        <taxon>Mollusca</taxon>
        <taxon>Bivalvia</taxon>
        <taxon>Autobranchia</taxon>
        <taxon>Heteroconchia</taxon>
        <taxon>Euheterodonta</taxon>
        <taxon>Imparidentia</taxon>
        <taxon>Neoheterodontei</taxon>
        <taxon>Myida</taxon>
        <taxon>Dreissenoidea</taxon>
        <taxon>Dreissenidae</taxon>
        <taxon>Dreissena</taxon>
    </lineage>
</organism>